<evidence type="ECO:0000256" key="2">
    <source>
        <dbReference type="ARBA" id="ARBA00022771"/>
    </source>
</evidence>
<dbReference type="PROSITE" id="PS51999">
    <property type="entry name" value="ZF_GRF"/>
    <property type="match status" value="1"/>
</dbReference>
<evidence type="ECO:0000256" key="5">
    <source>
        <dbReference type="SAM" id="MobiDB-lite"/>
    </source>
</evidence>
<dbReference type="PANTHER" id="PTHR31212:SF4">
    <property type="entry name" value="ALPHA-KETOGLUTARATE-DEPENDENT DIOXYGENASE ALKB HOMOLOG 3"/>
    <property type="match status" value="1"/>
</dbReference>
<evidence type="ECO:0000313" key="9">
    <source>
        <dbReference type="Proteomes" id="UP000019484"/>
    </source>
</evidence>
<feature type="domain" description="Fe2OG dioxygenase" evidence="6">
    <location>
        <begin position="270"/>
        <end position="400"/>
    </location>
</feature>
<feature type="region of interest" description="Disordered" evidence="5">
    <location>
        <begin position="320"/>
        <end position="347"/>
    </location>
</feature>
<dbReference type="InterPro" id="IPR027450">
    <property type="entry name" value="AlkB-like"/>
</dbReference>
<dbReference type="GO" id="GO:0051213">
    <property type="term" value="F:dioxygenase activity"/>
    <property type="evidence" value="ECO:0007669"/>
    <property type="project" value="InterPro"/>
</dbReference>
<feature type="compositionally biased region" description="Polar residues" evidence="5">
    <location>
        <begin position="335"/>
        <end position="347"/>
    </location>
</feature>
<evidence type="ECO:0000256" key="4">
    <source>
        <dbReference type="PROSITE-ProRule" id="PRU01343"/>
    </source>
</evidence>
<evidence type="ECO:0000313" key="8">
    <source>
        <dbReference type="EMBL" id="EXJ87743.1"/>
    </source>
</evidence>
<dbReference type="InterPro" id="IPR037151">
    <property type="entry name" value="AlkB-like_sf"/>
</dbReference>
<dbReference type="InterPro" id="IPR010666">
    <property type="entry name" value="Znf_GRF"/>
</dbReference>
<reference evidence="8 9" key="1">
    <citation type="submission" date="2013-03" db="EMBL/GenBank/DDBJ databases">
        <title>The Genome Sequence of Capronia coronata CBS 617.96.</title>
        <authorList>
            <consortium name="The Broad Institute Genomics Platform"/>
            <person name="Cuomo C."/>
            <person name="de Hoog S."/>
            <person name="Gorbushina A."/>
            <person name="Walker B."/>
            <person name="Young S.K."/>
            <person name="Zeng Q."/>
            <person name="Gargeya S."/>
            <person name="Fitzgerald M."/>
            <person name="Haas B."/>
            <person name="Abouelleil A."/>
            <person name="Allen A.W."/>
            <person name="Alvarado L."/>
            <person name="Arachchi H.M."/>
            <person name="Berlin A.M."/>
            <person name="Chapman S.B."/>
            <person name="Gainer-Dewar J."/>
            <person name="Goldberg J."/>
            <person name="Griggs A."/>
            <person name="Gujja S."/>
            <person name="Hansen M."/>
            <person name="Howarth C."/>
            <person name="Imamovic A."/>
            <person name="Ireland A."/>
            <person name="Larimer J."/>
            <person name="McCowan C."/>
            <person name="Murphy C."/>
            <person name="Pearson M."/>
            <person name="Poon T.W."/>
            <person name="Priest M."/>
            <person name="Roberts A."/>
            <person name="Saif S."/>
            <person name="Shea T."/>
            <person name="Sisk P."/>
            <person name="Sykes S."/>
            <person name="Wortman J."/>
            <person name="Nusbaum C."/>
            <person name="Birren B."/>
        </authorList>
    </citation>
    <scope>NUCLEOTIDE SEQUENCE [LARGE SCALE GENOMIC DNA]</scope>
    <source>
        <strain evidence="8 9">CBS 617.96</strain>
    </source>
</reference>
<keyword evidence="2 4" id="KW-0863">Zinc-finger</keyword>
<dbReference type="InterPro" id="IPR032854">
    <property type="entry name" value="ALKBH3"/>
</dbReference>
<dbReference type="HOGENOM" id="CLU_026011_0_0_1"/>
<dbReference type="Pfam" id="PF13532">
    <property type="entry name" value="2OG-FeII_Oxy_2"/>
    <property type="match status" value="1"/>
</dbReference>
<dbReference type="PROSITE" id="PS51471">
    <property type="entry name" value="FE2OG_OXY"/>
    <property type="match status" value="1"/>
</dbReference>
<dbReference type="GO" id="GO:0008270">
    <property type="term" value="F:zinc ion binding"/>
    <property type="evidence" value="ECO:0007669"/>
    <property type="project" value="UniProtKB-KW"/>
</dbReference>
<feature type="compositionally biased region" description="Basic and acidic residues" evidence="5">
    <location>
        <begin position="34"/>
        <end position="45"/>
    </location>
</feature>
<dbReference type="GO" id="GO:0006307">
    <property type="term" value="P:DNA alkylation repair"/>
    <property type="evidence" value="ECO:0007669"/>
    <property type="project" value="InterPro"/>
</dbReference>
<dbReference type="SUPFAM" id="SSF51197">
    <property type="entry name" value="Clavaminate synthase-like"/>
    <property type="match status" value="1"/>
</dbReference>
<accession>W9Y5D5</accession>
<dbReference type="eggNOG" id="ENOG502QUQ4">
    <property type="taxonomic scope" value="Eukaryota"/>
</dbReference>
<evidence type="ECO:0000259" key="6">
    <source>
        <dbReference type="PROSITE" id="PS51471"/>
    </source>
</evidence>
<dbReference type="STRING" id="1182541.W9Y5D5"/>
<evidence type="ECO:0000256" key="1">
    <source>
        <dbReference type="ARBA" id="ARBA00022723"/>
    </source>
</evidence>
<dbReference type="RefSeq" id="XP_007723749.1">
    <property type="nucleotide sequence ID" value="XM_007725559.1"/>
</dbReference>
<dbReference type="FunFam" id="2.60.120.590:FF:000010">
    <property type="entry name" value="GRF zinc finger domain protein"/>
    <property type="match status" value="1"/>
</dbReference>
<dbReference type="AlphaFoldDB" id="W9Y5D5"/>
<keyword evidence="1" id="KW-0479">Metal-binding</keyword>
<evidence type="ECO:0000259" key="7">
    <source>
        <dbReference type="PROSITE" id="PS51999"/>
    </source>
</evidence>
<organism evidence="8 9">
    <name type="scientific">Capronia coronata CBS 617.96</name>
    <dbReference type="NCBI Taxonomy" id="1182541"/>
    <lineage>
        <taxon>Eukaryota</taxon>
        <taxon>Fungi</taxon>
        <taxon>Dikarya</taxon>
        <taxon>Ascomycota</taxon>
        <taxon>Pezizomycotina</taxon>
        <taxon>Eurotiomycetes</taxon>
        <taxon>Chaetothyriomycetidae</taxon>
        <taxon>Chaetothyriales</taxon>
        <taxon>Herpotrichiellaceae</taxon>
        <taxon>Capronia</taxon>
    </lineage>
</organism>
<dbReference type="OrthoDB" id="545910at2759"/>
<feature type="domain" description="GRF-type" evidence="7">
    <location>
        <begin position="411"/>
        <end position="457"/>
    </location>
</feature>
<dbReference type="InterPro" id="IPR005123">
    <property type="entry name" value="Oxoglu/Fe-dep_dioxygenase_dom"/>
</dbReference>
<keyword evidence="3" id="KW-0862">Zinc</keyword>
<proteinExistence type="predicted"/>
<dbReference type="Gene3D" id="2.60.120.590">
    <property type="entry name" value="Alpha-ketoglutarate-dependent dioxygenase AlkB-like"/>
    <property type="match status" value="1"/>
</dbReference>
<dbReference type="PANTHER" id="PTHR31212">
    <property type="entry name" value="ALPHA-KETOGLUTARATE-DEPENDENT DIOXYGENASE ALKB HOMOLOG 3"/>
    <property type="match status" value="1"/>
</dbReference>
<evidence type="ECO:0000256" key="3">
    <source>
        <dbReference type="ARBA" id="ARBA00022833"/>
    </source>
</evidence>
<gene>
    <name evidence="8" type="ORF">A1O1_04669</name>
</gene>
<dbReference type="Pfam" id="PF06839">
    <property type="entry name" value="Zn_ribbon_GRF"/>
    <property type="match status" value="1"/>
</dbReference>
<dbReference type="Proteomes" id="UP000019484">
    <property type="component" value="Unassembled WGS sequence"/>
</dbReference>
<dbReference type="GeneID" id="19159548"/>
<comment type="caution">
    <text evidence="8">The sequence shown here is derived from an EMBL/GenBank/DDBJ whole genome shotgun (WGS) entry which is preliminary data.</text>
</comment>
<dbReference type="EMBL" id="AMWN01000004">
    <property type="protein sequence ID" value="EXJ87743.1"/>
    <property type="molecule type" value="Genomic_DNA"/>
</dbReference>
<feature type="compositionally biased region" description="Basic residues" evidence="5">
    <location>
        <begin position="1"/>
        <end position="12"/>
    </location>
</feature>
<feature type="region of interest" description="Disordered" evidence="5">
    <location>
        <begin position="1"/>
        <end position="45"/>
    </location>
</feature>
<protein>
    <submittedName>
        <fullName evidence="8">Uncharacterized protein</fullName>
    </submittedName>
</protein>
<keyword evidence="9" id="KW-1185">Reference proteome</keyword>
<sequence>MDAFISRKRRRISPSPEADFDFVTDWQPTTQFNTEDREPREEETTDVKLAILSSLRPDRSPEDLLEILLGCEGSVEDALQTLAVSTSSTTEIENASTSPTAKRGRLATPGLQSALPFTAAEKKRLGSARAPILTKKGKTLHLYTPEDIAQHTPCSVIHNFLPTDLANALLEELLAEVPSYESIRFKLFDNVVKSPHTACFYVESLAELQRQRSEYYYNGNDLGDIRQILPVMRQVSDLVRDAVNTEIAIRIRDFNPGANKLQYQSSKPWQPNAAFVNCYDGGAQHVGYHSDQLSYLGPRAVIGSLSLGVAREFRVRKIVPKDDDGGKTSIPEPSGRQSAAVSSSADLSGQIAIHPPHNSLLVMHAEMQEEWKHSIAPAQTITPHPIADNKRINITYRWYREEFRPKNTPKCRCGVPCVLKTVQKQKATRGRYMWMCQMGNRPEGGEGCGWFEWARFNDDGAPIGWNRNHDHDHRRNTGAVDCVAASLRDGDAASGGGGDTARGNGDNGQYQCAA</sequence>
<dbReference type="CDD" id="cd14279">
    <property type="entry name" value="CUE"/>
    <property type="match status" value="1"/>
</dbReference>
<feature type="region of interest" description="Disordered" evidence="5">
    <location>
        <begin position="491"/>
        <end position="514"/>
    </location>
</feature>
<name>W9Y5D5_9EURO</name>